<keyword evidence="1" id="KW-0949">S-adenosyl-L-methionine</keyword>
<comment type="caution">
    <text evidence="3">The sequence shown here is derived from an EMBL/GenBank/DDBJ whole genome shotgun (WGS) entry which is preliminary data.</text>
</comment>
<evidence type="ECO:0000256" key="2">
    <source>
        <dbReference type="SAM" id="SignalP"/>
    </source>
</evidence>
<dbReference type="Gene3D" id="2.70.160.11">
    <property type="entry name" value="Hnrnp arginine n-methyltransferase1"/>
    <property type="match status" value="1"/>
</dbReference>
<reference evidence="3 4" key="1">
    <citation type="journal article" date="2023" name="Commun. Biol.">
        <title>Genome analysis of Parmales, the sister group of diatoms, reveals the evolutionary specialization of diatoms from phago-mixotrophs to photoautotrophs.</title>
        <authorList>
            <person name="Ban H."/>
            <person name="Sato S."/>
            <person name="Yoshikawa S."/>
            <person name="Yamada K."/>
            <person name="Nakamura Y."/>
            <person name="Ichinomiya M."/>
            <person name="Sato N."/>
            <person name="Blanc-Mathieu R."/>
            <person name="Endo H."/>
            <person name="Kuwata A."/>
            <person name="Ogata H."/>
        </authorList>
    </citation>
    <scope>NUCLEOTIDE SEQUENCE [LARGE SCALE GENOMIC DNA]</scope>
</reference>
<evidence type="ECO:0000313" key="4">
    <source>
        <dbReference type="Proteomes" id="UP001165060"/>
    </source>
</evidence>
<keyword evidence="4" id="KW-1185">Reference proteome</keyword>
<evidence type="ECO:0000313" key="3">
    <source>
        <dbReference type="EMBL" id="GMI41481.1"/>
    </source>
</evidence>
<protein>
    <submittedName>
        <fullName evidence="3">Uncharacterized protein</fullName>
    </submittedName>
</protein>
<feature type="chain" id="PRO_5046891690" evidence="2">
    <location>
        <begin position="24"/>
        <end position="793"/>
    </location>
</feature>
<dbReference type="InterPro" id="IPR029063">
    <property type="entry name" value="SAM-dependent_MTases_sf"/>
</dbReference>
<gene>
    <name evidence="3" type="ORF">TeGR_g1815</name>
</gene>
<dbReference type="PANTHER" id="PTHR11006:SF4">
    <property type="entry name" value="PROTEIN ARGININE N-METHYLTRANSFERASE 7"/>
    <property type="match status" value="1"/>
</dbReference>
<evidence type="ECO:0000256" key="1">
    <source>
        <dbReference type="ARBA" id="ARBA00022691"/>
    </source>
</evidence>
<proteinExistence type="predicted"/>
<dbReference type="PANTHER" id="PTHR11006">
    <property type="entry name" value="PROTEIN ARGININE N-METHYLTRANSFERASE"/>
    <property type="match status" value="1"/>
</dbReference>
<organism evidence="3 4">
    <name type="scientific">Tetraparma gracilis</name>
    <dbReference type="NCBI Taxonomy" id="2962635"/>
    <lineage>
        <taxon>Eukaryota</taxon>
        <taxon>Sar</taxon>
        <taxon>Stramenopiles</taxon>
        <taxon>Ochrophyta</taxon>
        <taxon>Bolidophyceae</taxon>
        <taxon>Parmales</taxon>
        <taxon>Triparmaceae</taxon>
        <taxon>Tetraparma</taxon>
    </lineage>
</organism>
<feature type="signal peptide" evidence="2">
    <location>
        <begin position="1"/>
        <end position="23"/>
    </location>
</feature>
<accession>A0ABQ6N5N1</accession>
<dbReference type="EMBL" id="BRYB01002221">
    <property type="protein sequence ID" value="GMI41481.1"/>
    <property type="molecule type" value="Genomic_DNA"/>
</dbReference>
<keyword evidence="2" id="KW-0732">Signal</keyword>
<dbReference type="SUPFAM" id="SSF53335">
    <property type="entry name" value="S-adenosyl-L-methionine-dependent methyltransferases"/>
    <property type="match status" value="1"/>
</dbReference>
<dbReference type="InterPro" id="IPR025799">
    <property type="entry name" value="Arg_MeTrfase"/>
</dbReference>
<dbReference type="Gene3D" id="3.40.50.150">
    <property type="entry name" value="Vaccinia Virus protein VP39"/>
    <property type="match status" value="1"/>
</dbReference>
<name>A0ABQ6N5N1_9STRA</name>
<sequence>MALRVRVVLAAALLLSLFGPGLGQEPRKLMDTTFMVGSLAGDMPVTVTFPIGLDPPGRRRAAAQIQAELQLDSGFGCGAGDRECLVDGLSAHLRSLEPADLEGYLSGVAGWSPAQIDELNDVFNVNFWHYAMLNDEDRNVKFDRAVRGAVSRARQRRKGAPVCVVDLGSGSGLLAMMAARAGADRVHAVEQSELLSRVGPGIVERNGFEVTVHNYAETRNSAVRFDRSVEEESGPPRDLEDTQLHWHSAVSTSVSLGRIGGRRCDVLVSETLGVSVVDEGGLRFVGDARDRLLDGGGEVIPAKVATWAAVVRCADLLSLTFADKAAGFDVGAGLNGFRDTKSRLRRMSKDWGFMLSEASNLEVVAGPFEMGTVDFGVDPVDKFDGDGGQETVHSLPLVGGAGELHAVICWFEATIGYDEEGQEVKLSTAPWAPDNSFARQQHWGQLVELLPLDAATGRPPVVAAGDTVEVTSVVNAESGHGSICDMIITIALYLPLKSFPHLLSACRPLRAVLDPSEYIWQTLAHRLWARLVYVPEYYRLLLGGPASLSAYVASERDRLAAELSVKQLRVELAKLGVPPTQIASCYEKKDMAELGAAAMLKRLKGVRDLLRVPDAPGHFAAAKAALRLSVLDLRRTDISEVELVRQAFNVRVRHDGPFDKLMTVDPWWLGKGCTQMRFREEGQKLDLICPEDPVTGEEMNMFEYVMDRSAFSTMTWSLSQSGVRILFASQHGPLESVARNPSNGGWILFSNATVWTSYETRRAKGTGYQKSQRYQKSCEDEWSDERRLVGFVD</sequence>
<dbReference type="Proteomes" id="UP001165060">
    <property type="component" value="Unassembled WGS sequence"/>
</dbReference>